<dbReference type="Proteomes" id="UP000325315">
    <property type="component" value="Unassembled WGS sequence"/>
</dbReference>
<dbReference type="AlphaFoldDB" id="A0A5B6WZP6"/>
<protein>
    <submittedName>
        <fullName evidence="1">Uncharacterized protein</fullName>
    </submittedName>
</protein>
<dbReference type="EMBL" id="SMMG02000001">
    <property type="protein sequence ID" value="KAA3487409.1"/>
    <property type="molecule type" value="Genomic_DNA"/>
</dbReference>
<proteinExistence type="predicted"/>
<evidence type="ECO:0000313" key="2">
    <source>
        <dbReference type="Proteomes" id="UP000325315"/>
    </source>
</evidence>
<keyword evidence="2" id="KW-1185">Reference proteome</keyword>
<evidence type="ECO:0000313" key="1">
    <source>
        <dbReference type="EMBL" id="KAA3487409.1"/>
    </source>
</evidence>
<organism evidence="1 2">
    <name type="scientific">Gossypium australe</name>
    <dbReference type="NCBI Taxonomy" id="47621"/>
    <lineage>
        <taxon>Eukaryota</taxon>
        <taxon>Viridiplantae</taxon>
        <taxon>Streptophyta</taxon>
        <taxon>Embryophyta</taxon>
        <taxon>Tracheophyta</taxon>
        <taxon>Spermatophyta</taxon>
        <taxon>Magnoliopsida</taxon>
        <taxon>eudicotyledons</taxon>
        <taxon>Gunneridae</taxon>
        <taxon>Pentapetalae</taxon>
        <taxon>rosids</taxon>
        <taxon>malvids</taxon>
        <taxon>Malvales</taxon>
        <taxon>Malvaceae</taxon>
        <taxon>Malvoideae</taxon>
        <taxon>Gossypium</taxon>
    </lineage>
</organism>
<name>A0A5B6WZP6_9ROSI</name>
<reference evidence="2" key="1">
    <citation type="journal article" date="2019" name="Plant Biotechnol. J.">
        <title>Genome sequencing of the Australian wild diploid species Gossypium australe highlights disease resistance and delayed gland morphogenesis.</title>
        <authorList>
            <person name="Cai Y."/>
            <person name="Cai X."/>
            <person name="Wang Q."/>
            <person name="Wang P."/>
            <person name="Zhang Y."/>
            <person name="Cai C."/>
            <person name="Xu Y."/>
            <person name="Wang K."/>
            <person name="Zhou Z."/>
            <person name="Wang C."/>
            <person name="Geng S."/>
            <person name="Li B."/>
            <person name="Dong Q."/>
            <person name="Hou Y."/>
            <person name="Wang H."/>
            <person name="Ai P."/>
            <person name="Liu Z."/>
            <person name="Yi F."/>
            <person name="Sun M."/>
            <person name="An G."/>
            <person name="Cheng J."/>
            <person name="Zhang Y."/>
            <person name="Shi Q."/>
            <person name="Xie Y."/>
            <person name="Shi X."/>
            <person name="Chang Y."/>
            <person name="Huang F."/>
            <person name="Chen Y."/>
            <person name="Hong S."/>
            <person name="Mi L."/>
            <person name="Sun Q."/>
            <person name="Zhang L."/>
            <person name="Zhou B."/>
            <person name="Peng R."/>
            <person name="Zhang X."/>
            <person name="Liu F."/>
        </authorList>
    </citation>
    <scope>NUCLEOTIDE SEQUENCE [LARGE SCALE GENOMIC DNA]</scope>
    <source>
        <strain evidence="2">cv. PA1801</strain>
    </source>
</reference>
<comment type="caution">
    <text evidence="1">The sequence shown here is derived from an EMBL/GenBank/DDBJ whole genome shotgun (WGS) entry which is preliminary data.</text>
</comment>
<gene>
    <name evidence="1" type="ORF">EPI10_031237</name>
</gene>
<sequence length="82" mass="9378">MNGYFVVDLAGCRGGLALLWRDRVLRQTCLDYDAILLDTLGRKLRDGMKDPMLSFRFEACWAREDEANDLINVCRISVMGMC</sequence>
<accession>A0A5B6WZP6</accession>